<evidence type="ECO:0000256" key="4">
    <source>
        <dbReference type="ARBA" id="ARBA00006267"/>
    </source>
</evidence>
<dbReference type="InterPro" id="IPR003097">
    <property type="entry name" value="CysJ-like_FAD-binding"/>
</dbReference>
<dbReference type="OrthoDB" id="1688044at2759"/>
<proteinExistence type="inferred from homology"/>
<dbReference type="PANTHER" id="PTHR43410">
    <property type="entry name" value="NITRIC OXIDE SYNTHASE OXYGENASE"/>
    <property type="match status" value="1"/>
</dbReference>
<evidence type="ECO:0000259" key="15">
    <source>
        <dbReference type="Pfam" id="PF00667"/>
    </source>
</evidence>
<evidence type="ECO:0000256" key="5">
    <source>
        <dbReference type="ARBA" id="ARBA00012989"/>
    </source>
</evidence>
<accession>A0A8S4Q5S5</accession>
<gene>
    <name evidence="16" type="ORF">OFUS_LOCUS25347</name>
</gene>
<keyword evidence="9" id="KW-0479">Metal-binding</keyword>
<keyword evidence="8" id="KW-0288">FMN</keyword>
<reference evidence="16" key="1">
    <citation type="submission" date="2022-03" db="EMBL/GenBank/DDBJ databases">
        <authorList>
            <person name="Martin C."/>
        </authorList>
    </citation>
    <scope>NUCLEOTIDE SEQUENCE</scope>
</reference>
<evidence type="ECO:0000256" key="9">
    <source>
        <dbReference type="ARBA" id="ARBA00022723"/>
    </source>
</evidence>
<dbReference type="GO" id="GO:0004517">
    <property type="term" value="F:nitric-oxide synthase activity"/>
    <property type="evidence" value="ECO:0007669"/>
    <property type="project" value="UniProtKB-EC"/>
</dbReference>
<evidence type="ECO:0000256" key="13">
    <source>
        <dbReference type="ARBA" id="ARBA00023002"/>
    </source>
</evidence>
<evidence type="ECO:0000256" key="3">
    <source>
        <dbReference type="ARBA" id="ARBA00001974"/>
    </source>
</evidence>
<evidence type="ECO:0000256" key="10">
    <source>
        <dbReference type="ARBA" id="ARBA00022827"/>
    </source>
</evidence>
<dbReference type="GO" id="GO:0046872">
    <property type="term" value="F:metal ion binding"/>
    <property type="evidence" value="ECO:0007669"/>
    <property type="project" value="UniProtKB-KW"/>
</dbReference>
<name>A0A8S4Q5S5_OWEFU</name>
<dbReference type="EC" id="1.14.13.39" evidence="5"/>
<evidence type="ECO:0000256" key="6">
    <source>
        <dbReference type="ARBA" id="ARBA00022617"/>
    </source>
</evidence>
<comment type="cofactor">
    <cofactor evidence="3">
        <name>FAD</name>
        <dbReference type="ChEBI" id="CHEBI:57692"/>
    </cofactor>
</comment>
<evidence type="ECO:0000256" key="14">
    <source>
        <dbReference type="ARBA" id="ARBA00023004"/>
    </source>
</evidence>
<feature type="non-terminal residue" evidence="16">
    <location>
        <position position="153"/>
    </location>
</feature>
<dbReference type="EMBL" id="CAIIXF020000012">
    <property type="protein sequence ID" value="CAH1801567.1"/>
    <property type="molecule type" value="Genomic_DNA"/>
</dbReference>
<keyword evidence="10" id="KW-0274">FAD</keyword>
<feature type="non-terminal residue" evidence="16">
    <location>
        <position position="1"/>
    </location>
</feature>
<comment type="cofactor">
    <cofactor evidence="1">
        <name>FMN</name>
        <dbReference type="ChEBI" id="CHEBI:58210"/>
    </cofactor>
</comment>
<sequence length="153" mass="16760">RIHTLVEGDELCGQEESFKIWAHGVFKSACETFCVGDGVNISAVTGALADNDTSWKAGKYRLTPTATDKTLSLHKGLSQLHKKSVFPCKLVSCENLQSKDSGRRTLLVKMNTQVAGSDELCYQPGDHVGIFAANRDDYVNFIITRLQNAPTPD</sequence>
<evidence type="ECO:0000256" key="8">
    <source>
        <dbReference type="ARBA" id="ARBA00022643"/>
    </source>
</evidence>
<keyword evidence="17" id="KW-1185">Reference proteome</keyword>
<keyword evidence="12" id="KW-0112">Calmodulin-binding</keyword>
<evidence type="ECO:0000256" key="12">
    <source>
        <dbReference type="ARBA" id="ARBA00022860"/>
    </source>
</evidence>
<keyword evidence="7" id="KW-0285">Flavoprotein</keyword>
<keyword evidence="14" id="KW-0408">Iron</keyword>
<dbReference type="InterPro" id="IPR029039">
    <property type="entry name" value="Flavoprotein-like_sf"/>
</dbReference>
<comment type="cofactor">
    <cofactor evidence="2">
        <name>heme b</name>
        <dbReference type="ChEBI" id="CHEBI:60344"/>
    </cofactor>
</comment>
<dbReference type="AlphaFoldDB" id="A0A8S4Q5S5"/>
<comment type="caution">
    <text evidence="16">The sequence shown here is derived from an EMBL/GenBank/DDBJ whole genome shotgun (WGS) entry which is preliminary data.</text>
</comment>
<keyword evidence="11" id="KW-0521">NADP</keyword>
<dbReference type="InterPro" id="IPR050607">
    <property type="entry name" value="NOS"/>
</dbReference>
<dbReference type="Proteomes" id="UP000749559">
    <property type="component" value="Unassembled WGS sequence"/>
</dbReference>
<dbReference type="Gene3D" id="3.40.50.360">
    <property type="match status" value="1"/>
</dbReference>
<evidence type="ECO:0000313" key="17">
    <source>
        <dbReference type="Proteomes" id="UP000749559"/>
    </source>
</evidence>
<keyword evidence="6" id="KW-0349">Heme</keyword>
<dbReference type="SUPFAM" id="SSF63380">
    <property type="entry name" value="Riboflavin synthase domain-like"/>
    <property type="match status" value="1"/>
</dbReference>
<feature type="domain" description="Sulfite reductase [NADPH] flavoprotein alpha-component-like FAD-binding" evidence="15">
    <location>
        <begin position="80"/>
        <end position="152"/>
    </location>
</feature>
<dbReference type="GO" id="GO:0005516">
    <property type="term" value="F:calmodulin binding"/>
    <property type="evidence" value="ECO:0007669"/>
    <property type="project" value="UniProtKB-KW"/>
</dbReference>
<dbReference type="PANTHER" id="PTHR43410:SF1">
    <property type="entry name" value="NITRIC OXIDE SYNTHASE"/>
    <property type="match status" value="1"/>
</dbReference>
<evidence type="ECO:0000313" key="16">
    <source>
        <dbReference type="EMBL" id="CAH1801567.1"/>
    </source>
</evidence>
<dbReference type="Gene3D" id="2.40.30.10">
    <property type="entry name" value="Translation factors"/>
    <property type="match status" value="1"/>
</dbReference>
<keyword evidence="13" id="KW-0560">Oxidoreductase</keyword>
<evidence type="ECO:0000256" key="1">
    <source>
        <dbReference type="ARBA" id="ARBA00001917"/>
    </source>
</evidence>
<dbReference type="Pfam" id="PF00667">
    <property type="entry name" value="FAD_binding_1"/>
    <property type="match status" value="1"/>
</dbReference>
<dbReference type="InterPro" id="IPR017938">
    <property type="entry name" value="Riboflavin_synthase-like_b-brl"/>
</dbReference>
<evidence type="ECO:0000256" key="11">
    <source>
        <dbReference type="ARBA" id="ARBA00022857"/>
    </source>
</evidence>
<dbReference type="Gene3D" id="1.20.990.10">
    <property type="entry name" value="NADPH-cytochrome p450 Reductase, Chain A, domain 3"/>
    <property type="match status" value="1"/>
</dbReference>
<evidence type="ECO:0000256" key="2">
    <source>
        <dbReference type="ARBA" id="ARBA00001970"/>
    </source>
</evidence>
<dbReference type="InterPro" id="IPR023173">
    <property type="entry name" value="NADPH_Cyt_P450_Rdtase_alpha"/>
</dbReference>
<evidence type="ECO:0000256" key="7">
    <source>
        <dbReference type="ARBA" id="ARBA00022630"/>
    </source>
</evidence>
<organism evidence="16 17">
    <name type="scientific">Owenia fusiformis</name>
    <name type="common">Polychaete worm</name>
    <dbReference type="NCBI Taxonomy" id="6347"/>
    <lineage>
        <taxon>Eukaryota</taxon>
        <taxon>Metazoa</taxon>
        <taxon>Spiralia</taxon>
        <taxon>Lophotrochozoa</taxon>
        <taxon>Annelida</taxon>
        <taxon>Polychaeta</taxon>
        <taxon>Sedentaria</taxon>
        <taxon>Canalipalpata</taxon>
        <taxon>Sabellida</taxon>
        <taxon>Oweniida</taxon>
        <taxon>Oweniidae</taxon>
        <taxon>Owenia</taxon>
    </lineage>
</organism>
<protein>
    <recommendedName>
        <fullName evidence="5">nitric-oxide synthase (NADPH)</fullName>
        <ecNumber evidence="5">1.14.13.39</ecNumber>
    </recommendedName>
</protein>
<comment type="similarity">
    <text evidence="4">Belongs to the NOS family.</text>
</comment>